<proteinExistence type="predicted"/>
<sequence length="129" mass="15268">MDDHNINDLWKCFFEVGKVGEVIVPTKLDRFGKRFGFVRLEERLKDFWIGSYKLFINKPRFDRVKQAHNMNHFKKDYYFDGDNTTQRAPHVNGSRLQGAWRKPLLPNERGEVVGKGSTEEIVEIMCQKY</sequence>
<accession>A0AAN9I955</accession>
<evidence type="ECO:0000313" key="2">
    <source>
        <dbReference type="Proteomes" id="UP001372338"/>
    </source>
</evidence>
<dbReference type="Proteomes" id="UP001372338">
    <property type="component" value="Unassembled WGS sequence"/>
</dbReference>
<dbReference type="SUPFAM" id="SSF54928">
    <property type="entry name" value="RNA-binding domain, RBD"/>
    <property type="match status" value="1"/>
</dbReference>
<comment type="caution">
    <text evidence="1">The sequence shown here is derived from an EMBL/GenBank/DDBJ whole genome shotgun (WGS) entry which is preliminary data.</text>
</comment>
<gene>
    <name evidence="1" type="ORF">RIF29_21028</name>
</gene>
<reference evidence="1 2" key="1">
    <citation type="submission" date="2024-01" db="EMBL/GenBank/DDBJ databases">
        <title>The genomes of 5 underutilized Papilionoideae crops provide insights into root nodulation and disease resistanc.</title>
        <authorList>
            <person name="Yuan L."/>
        </authorList>
    </citation>
    <scope>NUCLEOTIDE SEQUENCE [LARGE SCALE GENOMIC DNA]</scope>
    <source>
        <strain evidence="1">ZHUSHIDOU_FW_LH</strain>
        <tissue evidence="1">Leaf</tissue>
    </source>
</reference>
<dbReference type="GO" id="GO:0003676">
    <property type="term" value="F:nucleic acid binding"/>
    <property type="evidence" value="ECO:0007669"/>
    <property type="project" value="InterPro"/>
</dbReference>
<keyword evidence="2" id="KW-1185">Reference proteome</keyword>
<dbReference type="EMBL" id="JAYWIO010000004">
    <property type="protein sequence ID" value="KAK7268330.1"/>
    <property type="molecule type" value="Genomic_DNA"/>
</dbReference>
<name>A0AAN9I955_CROPI</name>
<protein>
    <recommendedName>
        <fullName evidence="3">Nucleotide-binding alpha-beta plait domain-containing protein</fullName>
    </recommendedName>
</protein>
<dbReference type="AlphaFoldDB" id="A0AAN9I955"/>
<evidence type="ECO:0008006" key="3">
    <source>
        <dbReference type="Google" id="ProtNLM"/>
    </source>
</evidence>
<dbReference type="InterPro" id="IPR035979">
    <property type="entry name" value="RBD_domain_sf"/>
</dbReference>
<organism evidence="1 2">
    <name type="scientific">Crotalaria pallida</name>
    <name type="common">Smooth rattlebox</name>
    <name type="synonym">Crotalaria striata</name>
    <dbReference type="NCBI Taxonomy" id="3830"/>
    <lineage>
        <taxon>Eukaryota</taxon>
        <taxon>Viridiplantae</taxon>
        <taxon>Streptophyta</taxon>
        <taxon>Embryophyta</taxon>
        <taxon>Tracheophyta</taxon>
        <taxon>Spermatophyta</taxon>
        <taxon>Magnoliopsida</taxon>
        <taxon>eudicotyledons</taxon>
        <taxon>Gunneridae</taxon>
        <taxon>Pentapetalae</taxon>
        <taxon>rosids</taxon>
        <taxon>fabids</taxon>
        <taxon>Fabales</taxon>
        <taxon>Fabaceae</taxon>
        <taxon>Papilionoideae</taxon>
        <taxon>50 kb inversion clade</taxon>
        <taxon>genistoids sensu lato</taxon>
        <taxon>core genistoids</taxon>
        <taxon>Crotalarieae</taxon>
        <taxon>Crotalaria</taxon>
    </lineage>
</organism>
<evidence type="ECO:0000313" key="1">
    <source>
        <dbReference type="EMBL" id="KAK7268330.1"/>
    </source>
</evidence>